<evidence type="ECO:0000313" key="1">
    <source>
        <dbReference type="EMBL" id="QDS73944.1"/>
    </source>
</evidence>
<dbReference type="AlphaFoldDB" id="A0A517LE95"/>
<protein>
    <submittedName>
        <fullName evidence="1">Uncharacterized protein</fullName>
    </submittedName>
</protein>
<keyword evidence="2" id="KW-1185">Reference proteome</keyword>
<evidence type="ECO:0000313" key="2">
    <source>
        <dbReference type="Proteomes" id="UP000316270"/>
    </source>
</evidence>
<reference evidence="1 2" key="1">
    <citation type="submission" date="2019-07" db="EMBL/GenBank/DDBJ databases">
        <title>Finished genome of Venturia effusa.</title>
        <authorList>
            <person name="Young C.A."/>
            <person name="Cox M.P."/>
            <person name="Ganley A.R.D."/>
            <person name="David W.J."/>
        </authorList>
    </citation>
    <scope>NUCLEOTIDE SEQUENCE [LARGE SCALE GENOMIC DNA]</scope>
    <source>
        <strain evidence="2">albino</strain>
    </source>
</reference>
<dbReference type="Proteomes" id="UP000316270">
    <property type="component" value="Chromosome 10"/>
</dbReference>
<accession>A0A517LE95</accession>
<sequence length="150" mass="17642">MAVQSQLQTKSPMNFLALPREIRQQILIEAFSEDARDADLRKSLSINRTRDITRLPMPTITKWANLLSSIHDTIALDMDMVSRQWKARYQSKYARRIRRHSRDTEVKKKTIDFDRDWTTSSSICLALLGTRDVLEFWRPRELQYEVSKGA</sequence>
<gene>
    <name evidence="1" type="ORF">FKW77_007981</name>
</gene>
<organism evidence="1 2">
    <name type="scientific">Venturia effusa</name>
    <dbReference type="NCBI Taxonomy" id="50376"/>
    <lineage>
        <taxon>Eukaryota</taxon>
        <taxon>Fungi</taxon>
        <taxon>Dikarya</taxon>
        <taxon>Ascomycota</taxon>
        <taxon>Pezizomycotina</taxon>
        <taxon>Dothideomycetes</taxon>
        <taxon>Pleosporomycetidae</taxon>
        <taxon>Venturiales</taxon>
        <taxon>Venturiaceae</taxon>
        <taxon>Venturia</taxon>
    </lineage>
</organism>
<proteinExistence type="predicted"/>
<name>A0A517LE95_9PEZI</name>
<dbReference type="EMBL" id="CP042194">
    <property type="protein sequence ID" value="QDS73944.1"/>
    <property type="molecule type" value="Genomic_DNA"/>
</dbReference>